<feature type="compositionally biased region" description="Basic and acidic residues" evidence="6">
    <location>
        <begin position="103"/>
        <end position="113"/>
    </location>
</feature>
<evidence type="ECO:0000259" key="8">
    <source>
        <dbReference type="Pfam" id="PF20667"/>
    </source>
</evidence>
<dbReference type="GO" id="GO:0006887">
    <property type="term" value="P:exocytosis"/>
    <property type="evidence" value="ECO:0007669"/>
    <property type="project" value="UniProtKB-KW"/>
</dbReference>
<evidence type="ECO:0000313" key="10">
    <source>
        <dbReference type="Proteomes" id="UP000572817"/>
    </source>
</evidence>
<feature type="compositionally biased region" description="Low complexity" evidence="6">
    <location>
        <begin position="54"/>
        <end position="67"/>
    </location>
</feature>
<evidence type="ECO:0000256" key="3">
    <source>
        <dbReference type="ARBA" id="ARBA00022483"/>
    </source>
</evidence>
<feature type="domain" description="Exocyst complex component Sec10-like alpha-helical bundle" evidence="7">
    <location>
        <begin position="359"/>
        <end position="1028"/>
    </location>
</feature>
<dbReference type="PANTHER" id="PTHR12100">
    <property type="entry name" value="SEC10"/>
    <property type="match status" value="1"/>
</dbReference>
<evidence type="ECO:0000313" key="9">
    <source>
        <dbReference type="EMBL" id="KAF4311256.1"/>
    </source>
</evidence>
<dbReference type="AlphaFoldDB" id="A0A8H4J143"/>
<evidence type="ECO:0000256" key="6">
    <source>
        <dbReference type="SAM" id="MobiDB-lite"/>
    </source>
</evidence>
<evidence type="ECO:0000256" key="5">
    <source>
        <dbReference type="SAM" id="Coils"/>
    </source>
</evidence>
<keyword evidence="4 5" id="KW-0175">Coiled coil</keyword>
<dbReference type="Pfam" id="PF07393">
    <property type="entry name" value="Sec10_HB"/>
    <property type="match status" value="1"/>
</dbReference>
<evidence type="ECO:0000259" key="7">
    <source>
        <dbReference type="Pfam" id="PF07393"/>
    </source>
</evidence>
<dbReference type="Pfam" id="PF20667">
    <property type="entry name" value="Sec10_N"/>
    <property type="match status" value="1"/>
</dbReference>
<keyword evidence="3" id="KW-0268">Exocytosis</keyword>
<feature type="region of interest" description="Disordered" evidence="6">
    <location>
        <begin position="54"/>
        <end position="124"/>
    </location>
</feature>
<reference evidence="9" key="1">
    <citation type="submission" date="2020-04" db="EMBL/GenBank/DDBJ databases">
        <title>Genome Assembly and Annotation of Botryosphaeria dothidea sdau 11-99, a Latent Pathogen of Apple Fruit Ring Rot in China.</title>
        <authorList>
            <person name="Yu C."/>
            <person name="Diao Y."/>
            <person name="Lu Q."/>
            <person name="Zhao J."/>
            <person name="Cui S."/>
            <person name="Peng C."/>
            <person name="He B."/>
            <person name="Liu H."/>
        </authorList>
    </citation>
    <scope>NUCLEOTIDE SEQUENCE [LARGE SCALE GENOMIC DNA]</scope>
    <source>
        <strain evidence="9">Sdau11-99</strain>
    </source>
</reference>
<keyword evidence="2" id="KW-0813">Transport</keyword>
<feature type="region of interest" description="Disordered" evidence="6">
    <location>
        <begin position="942"/>
        <end position="973"/>
    </location>
</feature>
<dbReference type="PANTHER" id="PTHR12100:SF0">
    <property type="entry name" value="EXOCYST COMPLEX COMPONENT 5"/>
    <property type="match status" value="1"/>
</dbReference>
<evidence type="ECO:0000256" key="4">
    <source>
        <dbReference type="ARBA" id="ARBA00023054"/>
    </source>
</evidence>
<sequence length="1033" mass="115185">MPVQRRKKQSVQRLRQKLRELHPRHDLVRFVHRLKDLLHAVFVHSSTDQSSAAAAQAAAAASGSATQPPTRLAHKHHHRFDTPLPPPRQTPPGYQSIRCVTPSEHEEGLHDDPPPGVPYHPYRPFRSYEDFRQAEEQYNRREQQAIEELREARRRASTGLSYERLSAAASTRTSRATSYRGPEFSLETFKSQDFIVKDFIETLSDAAVPASRRSGNPTRQVAFDPKPLIRTFEHALARLGTLSEDLELQENELSGSVRRAEAQHGQKTESLGRKLEDAIEQFNRLDNSLNGSVSDGVDGETGGNVAVRIGERLEELDRQRQRAQDAKFLIQCWMEVSERGDLSSLEDVRRLGGGDGKVRCAHIARQLLRLSHRLDPENSQINGHRTNGVDANGQNGAPPKKHNTREIIEKFLEMLEKDLLKQFDDFYRRQNFDGMRECAAALRDFNDGASVMGLFVNQHQFFIDRSQLVTEEVAGDSETWDRLADPDAEPPGVDPSLQSLVDEVRLVVQEESFIIKKAFPYSDEVLIRFLQRVFQQSIQARLEMVLEKANSISSLAFLRSLQAARSYIGSLVDDLKSHGLTEHPEPVTTQVAAMLDQQLEDLFIPYLLGSSYIEREKKNLEELYSSLLFKFTVYQSKRRKIPTSYLGSLSQRGRELFASAKDAYMERLRSADISSSQRSMMLRLAGIKEADSDKEIEVSEEDGQLSLPVAKRMLKWLAEGVGRGLELSGGNETPKDVQAMLGLLLSHVGEIYLETALDAATELATSQENIKNNPPDISYLYSLRTAIGILHLLQMSINTVLLPLASPSLITRREIEKTTNATISNLETKISNILQKTIDVALSWTTKLLQGQKKQDFRPRDDDLVSLGAETPTCLAVTRFLDKAATQATATLSQPALGLFLSELAVGLRSQLLDHFRRFTVSLTGGLVVSKDATKYAELVRGWPTSGSSSADPTGKRGSQDANKRSANGTPGGFEKGGMDVLVEVANLFVIGPEALRERLRGVNGAEREALRGFVRNREDAGTVGVQTVLAGL</sequence>
<dbReference type="EMBL" id="WWBZ02000011">
    <property type="protein sequence ID" value="KAF4311256.1"/>
    <property type="molecule type" value="Genomic_DNA"/>
</dbReference>
<gene>
    <name evidence="9" type="ORF">GTA08_BOTSDO13339</name>
</gene>
<keyword evidence="10" id="KW-1185">Reference proteome</keyword>
<organism evidence="9 10">
    <name type="scientific">Botryosphaeria dothidea</name>
    <dbReference type="NCBI Taxonomy" id="55169"/>
    <lineage>
        <taxon>Eukaryota</taxon>
        <taxon>Fungi</taxon>
        <taxon>Dikarya</taxon>
        <taxon>Ascomycota</taxon>
        <taxon>Pezizomycotina</taxon>
        <taxon>Dothideomycetes</taxon>
        <taxon>Dothideomycetes incertae sedis</taxon>
        <taxon>Botryosphaeriales</taxon>
        <taxon>Botryosphaeriaceae</taxon>
        <taxon>Botryosphaeria</taxon>
    </lineage>
</organism>
<feature type="domain" description="Exocyst complex component Sec10 N-terminal" evidence="8">
    <location>
        <begin position="225"/>
        <end position="348"/>
    </location>
</feature>
<dbReference type="OrthoDB" id="125856at2759"/>
<evidence type="ECO:0000256" key="2">
    <source>
        <dbReference type="ARBA" id="ARBA00022448"/>
    </source>
</evidence>
<comment type="caution">
    <text evidence="9">The sequence shown here is derived from an EMBL/GenBank/DDBJ whole genome shotgun (WGS) entry which is preliminary data.</text>
</comment>
<feature type="region of interest" description="Disordered" evidence="6">
    <location>
        <begin position="377"/>
        <end position="401"/>
    </location>
</feature>
<dbReference type="Proteomes" id="UP000572817">
    <property type="component" value="Unassembled WGS sequence"/>
</dbReference>
<dbReference type="InterPro" id="IPR048625">
    <property type="entry name" value="Sec10_N"/>
</dbReference>
<dbReference type="GO" id="GO:0006893">
    <property type="term" value="P:Golgi to plasma membrane transport"/>
    <property type="evidence" value="ECO:0007669"/>
    <property type="project" value="TreeGrafter"/>
</dbReference>
<dbReference type="InterPro" id="IPR009976">
    <property type="entry name" value="Sec10-like"/>
</dbReference>
<protein>
    <submittedName>
        <fullName evidence="9">Exocyst complex component Sec10</fullName>
    </submittedName>
</protein>
<proteinExistence type="inferred from homology"/>
<comment type="similarity">
    <text evidence="1">Belongs to the SEC10 family.</text>
</comment>
<dbReference type="InterPro" id="IPR048627">
    <property type="entry name" value="Sec10_HB"/>
</dbReference>
<name>A0A8H4J143_9PEZI</name>
<dbReference type="GO" id="GO:0000145">
    <property type="term" value="C:exocyst"/>
    <property type="evidence" value="ECO:0007669"/>
    <property type="project" value="TreeGrafter"/>
</dbReference>
<feature type="coiled-coil region" evidence="5">
    <location>
        <begin position="128"/>
        <end position="155"/>
    </location>
</feature>
<feature type="compositionally biased region" description="Basic and acidic residues" evidence="6">
    <location>
        <begin position="954"/>
        <end position="964"/>
    </location>
</feature>
<accession>A0A8H4J143</accession>
<evidence type="ECO:0000256" key="1">
    <source>
        <dbReference type="ARBA" id="ARBA00006572"/>
    </source>
</evidence>